<evidence type="ECO:0000256" key="3">
    <source>
        <dbReference type="ARBA" id="ARBA00022598"/>
    </source>
</evidence>
<dbReference type="GO" id="GO:0004831">
    <property type="term" value="F:tyrosine-tRNA ligase activity"/>
    <property type="evidence" value="ECO:0007669"/>
    <property type="project" value="UniProtKB-UniRule"/>
</dbReference>
<reference evidence="13 14" key="1">
    <citation type="journal article" date="2016" name="Nat. Commun.">
        <title>Thousands of microbial genomes shed light on interconnected biogeochemical processes in an aquifer system.</title>
        <authorList>
            <person name="Anantharaman K."/>
            <person name="Brown C.T."/>
            <person name="Hug L.A."/>
            <person name="Sharon I."/>
            <person name="Castelle C.J."/>
            <person name="Probst A.J."/>
            <person name="Thomas B.C."/>
            <person name="Singh A."/>
            <person name="Wilkins M.J."/>
            <person name="Karaoz U."/>
            <person name="Brodie E.L."/>
            <person name="Williams K.H."/>
            <person name="Hubbard S.S."/>
            <person name="Banfield J.F."/>
        </authorList>
    </citation>
    <scope>NUCLEOTIDE SEQUENCE [LARGE SCALE GENOMIC DNA]</scope>
</reference>
<accession>A0A1F7SKC9</accession>
<gene>
    <name evidence="10" type="primary">tyrS</name>
    <name evidence="13" type="ORF">A3G31_05580</name>
</gene>
<protein>
    <recommendedName>
        <fullName evidence="10">Tyrosine--tRNA ligase</fullName>
        <ecNumber evidence="10">6.1.1.1</ecNumber>
    </recommendedName>
    <alternativeName>
        <fullName evidence="10">Tyrosyl-tRNA synthetase</fullName>
        <shortName evidence="10">TyrRS</shortName>
    </alternativeName>
</protein>
<dbReference type="FunFam" id="3.40.50.620:FF:000061">
    <property type="entry name" value="Tyrosine--tRNA ligase"/>
    <property type="match status" value="1"/>
</dbReference>
<dbReference type="Gene3D" id="1.10.240.10">
    <property type="entry name" value="Tyrosyl-Transfer RNA Synthetase"/>
    <property type="match status" value="1"/>
</dbReference>
<evidence type="ECO:0000256" key="11">
    <source>
        <dbReference type="PROSITE-ProRule" id="PRU00182"/>
    </source>
</evidence>
<evidence type="ECO:0000256" key="8">
    <source>
        <dbReference type="ARBA" id="ARBA00023146"/>
    </source>
</evidence>
<dbReference type="InterPro" id="IPR054608">
    <property type="entry name" value="SYY-like_C"/>
</dbReference>
<keyword evidence="2 10" id="KW-0963">Cytoplasm</keyword>
<dbReference type="PROSITE" id="PS50889">
    <property type="entry name" value="S4"/>
    <property type="match status" value="1"/>
</dbReference>
<feature type="short sequence motif" description="'KMSKS' region" evidence="10">
    <location>
        <begin position="229"/>
        <end position="233"/>
    </location>
</feature>
<evidence type="ECO:0000313" key="14">
    <source>
        <dbReference type="Proteomes" id="UP000178082"/>
    </source>
</evidence>
<dbReference type="CDD" id="cd00165">
    <property type="entry name" value="S4"/>
    <property type="match status" value="1"/>
</dbReference>
<comment type="catalytic activity">
    <reaction evidence="9 10">
        <text>tRNA(Tyr) + L-tyrosine + ATP = L-tyrosyl-tRNA(Tyr) + AMP + diphosphate + H(+)</text>
        <dbReference type="Rhea" id="RHEA:10220"/>
        <dbReference type="Rhea" id="RHEA-COMP:9706"/>
        <dbReference type="Rhea" id="RHEA-COMP:9707"/>
        <dbReference type="ChEBI" id="CHEBI:15378"/>
        <dbReference type="ChEBI" id="CHEBI:30616"/>
        <dbReference type="ChEBI" id="CHEBI:33019"/>
        <dbReference type="ChEBI" id="CHEBI:58315"/>
        <dbReference type="ChEBI" id="CHEBI:78442"/>
        <dbReference type="ChEBI" id="CHEBI:78536"/>
        <dbReference type="ChEBI" id="CHEBI:456215"/>
        <dbReference type="EC" id="6.1.1.1"/>
    </reaction>
</comment>
<keyword evidence="3 10" id="KW-0436">Ligase</keyword>
<keyword evidence="4 10" id="KW-0547">Nucleotide-binding</keyword>
<dbReference type="InterPro" id="IPR036986">
    <property type="entry name" value="S4_RNA-bd_sf"/>
</dbReference>
<dbReference type="SUPFAM" id="SSF55174">
    <property type="entry name" value="Alpha-L RNA-binding motif"/>
    <property type="match status" value="1"/>
</dbReference>
<dbReference type="PROSITE" id="PS00178">
    <property type="entry name" value="AA_TRNA_LIGASE_I"/>
    <property type="match status" value="1"/>
</dbReference>
<evidence type="ECO:0000313" key="13">
    <source>
        <dbReference type="EMBL" id="OGL54232.1"/>
    </source>
</evidence>
<evidence type="ECO:0000259" key="12">
    <source>
        <dbReference type="SMART" id="SM00363"/>
    </source>
</evidence>
<evidence type="ECO:0000256" key="9">
    <source>
        <dbReference type="ARBA" id="ARBA00048248"/>
    </source>
</evidence>
<feature type="binding site" evidence="10">
    <location>
        <position position="232"/>
    </location>
    <ligand>
        <name>ATP</name>
        <dbReference type="ChEBI" id="CHEBI:30616"/>
    </ligand>
</feature>
<evidence type="ECO:0000256" key="2">
    <source>
        <dbReference type="ARBA" id="ARBA00022490"/>
    </source>
</evidence>
<name>A0A1F7SKC9_9BACT</name>
<evidence type="ECO:0000256" key="6">
    <source>
        <dbReference type="ARBA" id="ARBA00022884"/>
    </source>
</evidence>
<dbReference type="SUPFAM" id="SSF52374">
    <property type="entry name" value="Nucleotidylyl transferase"/>
    <property type="match status" value="1"/>
</dbReference>
<comment type="function">
    <text evidence="10">Catalyzes the attachment of tyrosine to tRNA(Tyr) in a two-step reaction: tyrosine is first activated by ATP to form Tyr-AMP and then transferred to the acceptor end of tRNA(Tyr).</text>
</comment>
<dbReference type="GO" id="GO:0005829">
    <property type="term" value="C:cytosol"/>
    <property type="evidence" value="ECO:0007669"/>
    <property type="project" value="TreeGrafter"/>
</dbReference>
<comment type="caution">
    <text evidence="13">The sequence shown here is derived from an EMBL/GenBank/DDBJ whole genome shotgun (WGS) entry which is preliminary data.</text>
</comment>
<dbReference type="InterPro" id="IPR024088">
    <property type="entry name" value="Tyr-tRNA-ligase_bac-type"/>
</dbReference>
<feature type="domain" description="RNA-binding S4" evidence="12">
    <location>
        <begin position="338"/>
        <end position="400"/>
    </location>
</feature>
<sequence>MDIFEQIEIIKRGTVEIISEEELKEKLLESQRDKNPLRIKAGFDPTAPDIHLGHTVLLQKLRIFQKLGHKVLFLIGDFTARIGDPSGRNEMRKPMTEKEIRENSKTYQQQVFKILDPEKTEVVFNSSWMAKMSLSELIRIASQHTVARMLERDDFTKRFKAEKPIGIHELFYPLIQGYDSVAITADIEIGGTDQKFNLLVGRDMQRIFNQKPQVVITMPLLKGLDGLNKMSKSLGNYIGITETPKEIFGKVMSVSDELMLRYYELVSDVSQAEFENIKSGKIHPMEAKQKLSKEIVARFHSPEEAEKAEQKFLKQFRFKEVPADIPEINVKCRDGKPVWIGNLLKTINAFPSTSEARRKIKEGAVKIDGARVEDDNIEIAPGNEVLIQVGKKKFFKVYIEG</sequence>
<evidence type="ECO:0000256" key="5">
    <source>
        <dbReference type="ARBA" id="ARBA00022840"/>
    </source>
</evidence>
<proteinExistence type="inferred from homology"/>
<keyword evidence="7 10" id="KW-0648">Protein biosynthesis</keyword>
<evidence type="ECO:0000256" key="4">
    <source>
        <dbReference type="ARBA" id="ARBA00022741"/>
    </source>
</evidence>
<dbReference type="HAMAP" id="MF_02007">
    <property type="entry name" value="Tyr_tRNA_synth_type2"/>
    <property type="match status" value="1"/>
</dbReference>
<keyword evidence="5 10" id="KW-0067">ATP-binding</keyword>
<dbReference type="GO" id="GO:0006437">
    <property type="term" value="P:tyrosyl-tRNA aminoacylation"/>
    <property type="evidence" value="ECO:0007669"/>
    <property type="project" value="UniProtKB-UniRule"/>
</dbReference>
<evidence type="ECO:0000256" key="7">
    <source>
        <dbReference type="ARBA" id="ARBA00022917"/>
    </source>
</evidence>
<dbReference type="PANTHER" id="PTHR11766">
    <property type="entry name" value="TYROSYL-TRNA SYNTHETASE"/>
    <property type="match status" value="1"/>
</dbReference>
<comment type="subunit">
    <text evidence="1 10">Homodimer.</text>
</comment>
<dbReference type="InterPro" id="IPR002942">
    <property type="entry name" value="S4_RNA-bd"/>
</dbReference>
<dbReference type="PANTHER" id="PTHR11766:SF1">
    <property type="entry name" value="TYROSINE--TRNA LIGASE"/>
    <property type="match status" value="1"/>
</dbReference>
<comment type="subcellular location">
    <subcellularLocation>
        <location evidence="10">Cytoplasm</location>
    </subcellularLocation>
</comment>
<comment type="similarity">
    <text evidence="10">Belongs to the class-I aminoacyl-tRNA synthetase family. TyrS type 2 subfamily.</text>
</comment>
<dbReference type="Pfam" id="PF22421">
    <property type="entry name" value="SYY_C-terminal"/>
    <property type="match status" value="1"/>
</dbReference>
<dbReference type="Proteomes" id="UP000178082">
    <property type="component" value="Unassembled WGS sequence"/>
</dbReference>
<dbReference type="CDD" id="cd00805">
    <property type="entry name" value="TyrRS_core"/>
    <property type="match status" value="1"/>
</dbReference>
<dbReference type="Pfam" id="PF00579">
    <property type="entry name" value="tRNA-synt_1b"/>
    <property type="match status" value="1"/>
</dbReference>
<dbReference type="GO" id="GO:0003723">
    <property type="term" value="F:RNA binding"/>
    <property type="evidence" value="ECO:0007669"/>
    <property type="project" value="UniProtKB-KW"/>
</dbReference>
<feature type="short sequence motif" description="'HIGH' region" evidence="10">
    <location>
        <begin position="45"/>
        <end position="54"/>
    </location>
</feature>
<keyword evidence="6 11" id="KW-0694">RNA-binding</keyword>
<dbReference type="FunFam" id="3.10.290.10:FF:000022">
    <property type="entry name" value="Tyrosine--tRNA ligase"/>
    <property type="match status" value="1"/>
</dbReference>
<dbReference type="InterPro" id="IPR002307">
    <property type="entry name" value="Tyr-tRNA-ligase"/>
</dbReference>
<dbReference type="EC" id="6.1.1.1" evidence="10"/>
<dbReference type="InterPro" id="IPR014729">
    <property type="entry name" value="Rossmann-like_a/b/a_fold"/>
</dbReference>
<evidence type="ECO:0000256" key="10">
    <source>
        <dbReference type="HAMAP-Rule" id="MF_02007"/>
    </source>
</evidence>
<dbReference type="InterPro" id="IPR002305">
    <property type="entry name" value="aa-tRNA-synth_Ic"/>
</dbReference>
<dbReference type="GO" id="GO:0005524">
    <property type="term" value="F:ATP binding"/>
    <property type="evidence" value="ECO:0007669"/>
    <property type="project" value="UniProtKB-UniRule"/>
</dbReference>
<dbReference type="InterPro" id="IPR024108">
    <property type="entry name" value="Tyr-tRNA-ligase_bac_2"/>
</dbReference>
<keyword evidence="8 10" id="KW-0030">Aminoacyl-tRNA synthetase</keyword>
<dbReference type="PRINTS" id="PR01040">
    <property type="entry name" value="TRNASYNTHTYR"/>
</dbReference>
<evidence type="ECO:0000256" key="1">
    <source>
        <dbReference type="ARBA" id="ARBA00011738"/>
    </source>
</evidence>
<dbReference type="EMBL" id="MGDI01000016">
    <property type="protein sequence ID" value="OGL54232.1"/>
    <property type="molecule type" value="Genomic_DNA"/>
</dbReference>
<dbReference type="AlphaFoldDB" id="A0A1F7SKC9"/>
<dbReference type="STRING" id="1817883.A3G31_05580"/>
<dbReference type="Gene3D" id="3.10.290.10">
    <property type="entry name" value="RNA-binding S4 domain"/>
    <property type="match status" value="1"/>
</dbReference>
<dbReference type="Gene3D" id="3.40.50.620">
    <property type="entry name" value="HUPs"/>
    <property type="match status" value="1"/>
</dbReference>
<dbReference type="InterPro" id="IPR001412">
    <property type="entry name" value="aa-tRNA-synth_I_CS"/>
</dbReference>
<dbReference type="NCBIfam" id="TIGR00234">
    <property type="entry name" value="tyrS"/>
    <property type="match status" value="1"/>
</dbReference>
<dbReference type="SMART" id="SM00363">
    <property type="entry name" value="S4"/>
    <property type="match status" value="1"/>
</dbReference>
<organism evidence="13 14">
    <name type="scientific">Candidatus Schekmanbacteria bacterium RIFCSPLOWO2_12_FULL_38_15</name>
    <dbReference type="NCBI Taxonomy" id="1817883"/>
    <lineage>
        <taxon>Bacteria</taxon>
        <taxon>Candidatus Schekmaniibacteriota</taxon>
    </lineage>
</organism>